<dbReference type="Proteomes" id="UP000836387">
    <property type="component" value="Unassembled WGS sequence"/>
</dbReference>
<keyword evidence="2" id="KW-1185">Reference proteome</keyword>
<evidence type="ECO:0000313" key="1">
    <source>
        <dbReference type="EMBL" id="CAG9948194.1"/>
    </source>
</evidence>
<reference evidence="1" key="2">
    <citation type="submission" date="2021-10" db="EMBL/GenBank/DDBJ databases">
        <authorList>
            <person name="Piombo E."/>
        </authorList>
    </citation>
    <scope>NUCLEOTIDE SEQUENCE</scope>
</reference>
<dbReference type="EMBL" id="CADEHS020000014">
    <property type="protein sequence ID" value="CAG9948194.1"/>
    <property type="molecule type" value="Genomic_DNA"/>
</dbReference>
<evidence type="ECO:0000313" key="2">
    <source>
        <dbReference type="Proteomes" id="UP000836387"/>
    </source>
</evidence>
<proteinExistence type="predicted"/>
<protein>
    <submittedName>
        <fullName evidence="1">Uncharacterized protein</fullName>
    </submittedName>
</protein>
<gene>
    <name evidence="1" type="ORF">CRV2_00013734</name>
</gene>
<comment type="caution">
    <text evidence="1">The sequence shown here is derived from an EMBL/GenBank/DDBJ whole genome shotgun (WGS) entry which is preliminary data.</text>
</comment>
<reference evidence="1" key="1">
    <citation type="submission" date="2020-04" db="EMBL/GenBank/DDBJ databases">
        <authorList>
            <person name="Broberg M."/>
        </authorList>
    </citation>
    <scope>NUCLEOTIDE SEQUENCE</scope>
</reference>
<organism evidence="1 2">
    <name type="scientific">Clonostachys rosea f. rosea IK726</name>
    <dbReference type="NCBI Taxonomy" id="1349383"/>
    <lineage>
        <taxon>Eukaryota</taxon>
        <taxon>Fungi</taxon>
        <taxon>Dikarya</taxon>
        <taxon>Ascomycota</taxon>
        <taxon>Pezizomycotina</taxon>
        <taxon>Sordariomycetes</taxon>
        <taxon>Hypocreomycetidae</taxon>
        <taxon>Hypocreales</taxon>
        <taxon>Bionectriaceae</taxon>
        <taxon>Clonostachys</taxon>
    </lineage>
</organism>
<accession>A0ACA9U5A8</accession>
<name>A0ACA9U5A8_BIOOC</name>
<sequence>MPRVAIAGGSSASLGRAIVSSILLSPIKSHWEISILSRGDRKPLWLRALDPHGLRTRMEVVDYRDVSSIKAVLASSHTLISVTSVTDGSQVQVETNLLKAAVQAGCVRFAPSQWGFGPKGWENMHHFRSIGQPIWEECVRYKGEIECAKFNMGAFMNYIGLGAVTNPSASDLTELESIQRLQEGGGYIAGEDEVVQGLQRQGDLEDGSGAFLLGMRNAIATLPCRDDGQLPRVTFTTVKDVGRFVAASLDLVKWEENMTMVGETVNLGDLLRHAEEITGFDFKVEIRSREADEERLRQLPPNDVLGQLFTQFRLAFGRDAQDEGILEPVVNRLCPDIKPMGIREYMEGCWRAAKAT</sequence>